<dbReference type="AlphaFoldDB" id="A0AAW0BWR5"/>
<comment type="caution">
    <text evidence="1">The sequence shown here is derived from an EMBL/GenBank/DDBJ whole genome shotgun (WGS) entry which is preliminary data.</text>
</comment>
<reference evidence="1 2" key="1">
    <citation type="journal article" date="2024" name="J Genomics">
        <title>Draft genome sequencing and assembly of Favolaschia claudopus CIRM-BRFM 2984 isolated from oak limbs.</title>
        <authorList>
            <person name="Navarro D."/>
            <person name="Drula E."/>
            <person name="Chaduli D."/>
            <person name="Cazenave R."/>
            <person name="Ahrendt S."/>
            <person name="Wang J."/>
            <person name="Lipzen A."/>
            <person name="Daum C."/>
            <person name="Barry K."/>
            <person name="Grigoriev I.V."/>
            <person name="Favel A."/>
            <person name="Rosso M.N."/>
            <person name="Martin F."/>
        </authorList>
    </citation>
    <scope>NUCLEOTIDE SEQUENCE [LARGE SCALE GENOMIC DNA]</scope>
    <source>
        <strain evidence="1 2">CIRM-BRFM 2984</strain>
    </source>
</reference>
<keyword evidence="2" id="KW-1185">Reference proteome</keyword>
<protein>
    <submittedName>
        <fullName evidence="1">Uncharacterized protein</fullName>
    </submittedName>
</protein>
<proteinExistence type="predicted"/>
<dbReference type="EMBL" id="JAWWNJ010000025">
    <property type="protein sequence ID" value="KAK7030551.1"/>
    <property type="molecule type" value="Genomic_DNA"/>
</dbReference>
<sequence>MAFPSQFSEAVERQALTRTMDLVAFSICRPKSASSLNDWPVVHLDLKICAGPGLGALRLASVLAPQMSSLTVRMSPLQRTSILFDELISSCCLFLSLQRLELHNIYMHLVHEGESPWLVPAVSDNDQPVSNCVIALSALRLLATRLAQRAPSLDVIHITDEGWDDCDNIWKLEATYKVGLHGDIVLQGTPKFIMARAFRPSEGTARLLGMTPDNTEYD</sequence>
<gene>
    <name evidence="1" type="ORF">R3P38DRAFT_2927621</name>
</gene>
<dbReference type="Proteomes" id="UP001362999">
    <property type="component" value="Unassembled WGS sequence"/>
</dbReference>
<evidence type="ECO:0000313" key="2">
    <source>
        <dbReference type="Proteomes" id="UP001362999"/>
    </source>
</evidence>
<evidence type="ECO:0000313" key="1">
    <source>
        <dbReference type="EMBL" id="KAK7030551.1"/>
    </source>
</evidence>
<accession>A0AAW0BWR5</accession>
<name>A0AAW0BWR5_9AGAR</name>
<organism evidence="1 2">
    <name type="scientific">Favolaschia claudopus</name>
    <dbReference type="NCBI Taxonomy" id="2862362"/>
    <lineage>
        <taxon>Eukaryota</taxon>
        <taxon>Fungi</taxon>
        <taxon>Dikarya</taxon>
        <taxon>Basidiomycota</taxon>
        <taxon>Agaricomycotina</taxon>
        <taxon>Agaricomycetes</taxon>
        <taxon>Agaricomycetidae</taxon>
        <taxon>Agaricales</taxon>
        <taxon>Marasmiineae</taxon>
        <taxon>Mycenaceae</taxon>
        <taxon>Favolaschia</taxon>
    </lineage>
</organism>